<proteinExistence type="predicted"/>
<dbReference type="RefSeq" id="WP_091969360.1">
    <property type="nucleotide sequence ID" value="NZ_FOGZ01000011.1"/>
</dbReference>
<dbReference type="OrthoDB" id="9764961at2"/>
<keyword evidence="2 4" id="KW-0808">Transferase</keyword>
<feature type="domain" description="Methyltransferase small" evidence="3">
    <location>
        <begin position="26"/>
        <end position="174"/>
    </location>
</feature>
<dbReference type="GO" id="GO:0032259">
    <property type="term" value="P:methylation"/>
    <property type="evidence" value="ECO:0007669"/>
    <property type="project" value="UniProtKB-KW"/>
</dbReference>
<dbReference type="EMBL" id="FOGZ01000011">
    <property type="protein sequence ID" value="SER80403.1"/>
    <property type="molecule type" value="Genomic_DNA"/>
</dbReference>
<accession>A0A1H9S7P1</accession>
<keyword evidence="5" id="KW-1185">Reference proteome</keyword>
<keyword evidence="1 4" id="KW-0489">Methyltransferase</keyword>
<dbReference type="CDD" id="cd02440">
    <property type="entry name" value="AdoMet_MTases"/>
    <property type="match status" value="1"/>
</dbReference>
<evidence type="ECO:0000313" key="4">
    <source>
        <dbReference type="EMBL" id="SER80403.1"/>
    </source>
</evidence>
<dbReference type="InterPro" id="IPR029063">
    <property type="entry name" value="SAM-dependent_MTases_sf"/>
</dbReference>
<dbReference type="Gene3D" id="3.40.50.150">
    <property type="entry name" value="Vaccinia Virus protein VP39"/>
    <property type="match status" value="1"/>
</dbReference>
<dbReference type="PANTHER" id="PTHR47816">
    <property type="entry name" value="RIBOSOMAL RNA SMALL SUBUNIT METHYLTRANSFERASE C"/>
    <property type="match status" value="1"/>
</dbReference>
<dbReference type="InterPro" id="IPR007848">
    <property type="entry name" value="Small_mtfrase_dom"/>
</dbReference>
<dbReference type="SUPFAM" id="SSF53335">
    <property type="entry name" value="S-adenosyl-L-methionine-dependent methyltransferases"/>
    <property type="match status" value="1"/>
</dbReference>
<dbReference type="Pfam" id="PF05175">
    <property type="entry name" value="MTS"/>
    <property type="match status" value="1"/>
</dbReference>
<dbReference type="PANTHER" id="PTHR47816:SF4">
    <property type="entry name" value="RIBOSOMAL RNA SMALL SUBUNIT METHYLTRANSFERASE C"/>
    <property type="match status" value="1"/>
</dbReference>
<protein>
    <submittedName>
        <fullName evidence="4">Methyltransferase small domain-containing protein</fullName>
    </submittedName>
</protein>
<evidence type="ECO:0000313" key="5">
    <source>
        <dbReference type="Proteomes" id="UP000198815"/>
    </source>
</evidence>
<dbReference type="AlphaFoldDB" id="A0A1H9S7P1"/>
<organism evidence="4 5">
    <name type="scientific">Propionibacterium cyclohexanicum</name>
    <dbReference type="NCBI Taxonomy" id="64702"/>
    <lineage>
        <taxon>Bacteria</taxon>
        <taxon>Bacillati</taxon>
        <taxon>Actinomycetota</taxon>
        <taxon>Actinomycetes</taxon>
        <taxon>Propionibacteriales</taxon>
        <taxon>Propionibacteriaceae</taxon>
        <taxon>Propionibacterium</taxon>
    </lineage>
</organism>
<evidence type="ECO:0000256" key="2">
    <source>
        <dbReference type="ARBA" id="ARBA00022679"/>
    </source>
</evidence>
<name>A0A1H9S7P1_9ACTN</name>
<evidence type="ECO:0000259" key="3">
    <source>
        <dbReference type="Pfam" id="PF05175"/>
    </source>
</evidence>
<dbReference type="STRING" id="64702.SAMN05443377_11167"/>
<dbReference type="GO" id="GO:0008757">
    <property type="term" value="F:S-adenosylmethionine-dependent methyltransferase activity"/>
    <property type="evidence" value="ECO:0007669"/>
    <property type="project" value="InterPro"/>
</dbReference>
<dbReference type="InterPro" id="IPR046977">
    <property type="entry name" value="RsmC/RlmG"/>
</dbReference>
<evidence type="ECO:0000256" key="1">
    <source>
        <dbReference type="ARBA" id="ARBA00022603"/>
    </source>
</evidence>
<gene>
    <name evidence="4" type="ORF">SAMN05443377_11167</name>
</gene>
<reference evidence="4 5" key="1">
    <citation type="submission" date="2016-10" db="EMBL/GenBank/DDBJ databases">
        <authorList>
            <person name="de Groot N.N."/>
        </authorList>
    </citation>
    <scope>NUCLEOTIDE SEQUENCE [LARGE SCALE GENOMIC DNA]</scope>
    <source>
        <strain evidence="4 5">DSM 16859</strain>
    </source>
</reference>
<sequence>MSHYFVTPQGPARLHPVRARLWGREVELDSSPGVFSQHRLDLGTSVLLRTVDPPPDRPSRLLDLGCGFGPIAVALALACPQACVDAVDVNLRAVELTAHNAARLGLADRMRAMTPSDADPAHRYDEIWSNPPIRVGKQALHELLLEWLGRLAPEGVAHLVVGKNLGADSLQGWLVEQGWDALRVGSAKGFRVFDVRRALGGAEQPPSPSQR</sequence>
<dbReference type="Proteomes" id="UP000198815">
    <property type="component" value="Unassembled WGS sequence"/>
</dbReference>